<feature type="domain" description="TIR" evidence="2">
    <location>
        <begin position="4"/>
        <end position="132"/>
    </location>
</feature>
<dbReference type="Gene3D" id="3.90.1580.10">
    <property type="entry name" value="paralog of FGE (formylglycine-generating enzyme)"/>
    <property type="match status" value="1"/>
</dbReference>
<protein>
    <recommendedName>
        <fullName evidence="5">TIR domain-containing protein</fullName>
    </recommendedName>
</protein>
<dbReference type="RefSeq" id="WP_218055302.1">
    <property type="nucleotide sequence ID" value="NZ_CZQA01000001.1"/>
</dbReference>
<dbReference type="SUPFAM" id="SSF56436">
    <property type="entry name" value="C-type lectin-like"/>
    <property type="match status" value="1"/>
</dbReference>
<dbReference type="InterPro" id="IPR016187">
    <property type="entry name" value="CTDL_fold"/>
</dbReference>
<dbReference type="EMBL" id="CZQA01000001">
    <property type="protein sequence ID" value="CUS32972.1"/>
    <property type="molecule type" value="Genomic_DNA"/>
</dbReference>
<dbReference type="Pfam" id="PF03781">
    <property type="entry name" value="FGE-sulfatase"/>
    <property type="match status" value="1"/>
</dbReference>
<dbReference type="SUPFAM" id="SSF52200">
    <property type="entry name" value="Toll/Interleukin receptor TIR domain"/>
    <property type="match status" value="1"/>
</dbReference>
<dbReference type="InterPro" id="IPR005532">
    <property type="entry name" value="SUMF_dom"/>
</dbReference>
<proteinExistence type="predicted"/>
<reference evidence="3 4" key="1">
    <citation type="submission" date="2015-10" db="EMBL/GenBank/DDBJ databases">
        <authorList>
            <person name="Gilbert D.G."/>
        </authorList>
    </citation>
    <scope>NUCLEOTIDE SEQUENCE [LARGE SCALE GENOMIC DNA]</scope>
    <source>
        <strain evidence="3">COMA1</strain>
    </source>
</reference>
<dbReference type="InterPro" id="IPR000157">
    <property type="entry name" value="TIR_dom"/>
</dbReference>
<evidence type="ECO:0000313" key="3">
    <source>
        <dbReference type="EMBL" id="CUS32972.1"/>
    </source>
</evidence>
<sequence length="400" mass="46067">MSKILISYRREDSADVTGRIYDRLIQVFPQSVFRDVDSIPLGIDFRTYLDEQVAKCDVFLAVIGRDWLRGKGRKGKSRLEDPGDYVRIEIESALKRQIPVIPLLVSGAKMPPAERLPASIQGVSYRNGIVVRPDPDFHKDMDRLLAKLMPPVRVLSEPQSETATLTKSPSVGTKHIDPAAPVDMVKVRKGLFLYGINEKRETIYHDYWIDKYPVTNEKYRAFIEAGGYENQACWSPEGWKWKTEKNITRPAYWYDSKWDKPNHPVVGVSYYEAEAYAKWAGKRLPTEQEWEKAARGEDGRRYPWGEEFDKQKCNSYESAYTTPVSQYPQGASPYGCYDMAGNVWEWCTRGYDEQKKDTRVIRGGSWGSSSGMLCVSYRDLRDPDIRFTDMGFRLIQDINE</sequence>
<dbReference type="GO" id="GO:0120147">
    <property type="term" value="F:formylglycine-generating oxidase activity"/>
    <property type="evidence" value="ECO:0007669"/>
    <property type="project" value="TreeGrafter"/>
</dbReference>
<organism evidence="3 4">
    <name type="scientific">Candidatus Nitrospira nitrosa</name>
    <dbReference type="NCBI Taxonomy" id="1742972"/>
    <lineage>
        <taxon>Bacteria</taxon>
        <taxon>Pseudomonadati</taxon>
        <taxon>Nitrospirota</taxon>
        <taxon>Nitrospiria</taxon>
        <taxon>Nitrospirales</taxon>
        <taxon>Nitrospiraceae</taxon>
        <taxon>Nitrospira</taxon>
    </lineage>
</organism>
<dbReference type="STRING" id="1742972.COMA1_10912"/>
<feature type="domain" description="Sulfatase-modifying factor enzyme-like" evidence="1">
    <location>
        <begin position="183"/>
        <end position="395"/>
    </location>
</feature>
<evidence type="ECO:0000313" key="4">
    <source>
        <dbReference type="Proteomes" id="UP000199032"/>
    </source>
</evidence>
<dbReference type="Pfam" id="PF13676">
    <property type="entry name" value="TIR_2"/>
    <property type="match status" value="1"/>
</dbReference>
<dbReference type="AlphaFoldDB" id="A0A0S4L5E2"/>
<dbReference type="PANTHER" id="PTHR23150">
    <property type="entry name" value="SULFATASE MODIFYING FACTOR 1, 2"/>
    <property type="match status" value="1"/>
</dbReference>
<dbReference type="Proteomes" id="UP000199032">
    <property type="component" value="Unassembled WGS sequence"/>
</dbReference>
<dbReference type="GO" id="GO:0007165">
    <property type="term" value="P:signal transduction"/>
    <property type="evidence" value="ECO:0007669"/>
    <property type="project" value="InterPro"/>
</dbReference>
<dbReference type="InterPro" id="IPR042095">
    <property type="entry name" value="SUMF_sf"/>
</dbReference>
<evidence type="ECO:0000259" key="1">
    <source>
        <dbReference type="Pfam" id="PF03781"/>
    </source>
</evidence>
<keyword evidence="4" id="KW-1185">Reference proteome</keyword>
<gene>
    <name evidence="3" type="ORF">COMA1_10912</name>
</gene>
<evidence type="ECO:0000259" key="2">
    <source>
        <dbReference type="Pfam" id="PF13676"/>
    </source>
</evidence>
<dbReference type="PANTHER" id="PTHR23150:SF19">
    <property type="entry name" value="FORMYLGLYCINE-GENERATING ENZYME"/>
    <property type="match status" value="1"/>
</dbReference>
<dbReference type="Gene3D" id="3.40.50.10140">
    <property type="entry name" value="Toll/interleukin-1 receptor homology (TIR) domain"/>
    <property type="match status" value="1"/>
</dbReference>
<dbReference type="InterPro" id="IPR051043">
    <property type="entry name" value="Sulfatase_Mod_Factor_Kinase"/>
</dbReference>
<name>A0A0S4L5E2_9BACT</name>
<dbReference type="InterPro" id="IPR035897">
    <property type="entry name" value="Toll_tir_struct_dom_sf"/>
</dbReference>
<accession>A0A0S4L5E2</accession>
<evidence type="ECO:0008006" key="5">
    <source>
        <dbReference type="Google" id="ProtNLM"/>
    </source>
</evidence>